<comment type="caution">
    <text evidence="2">The sequence shown here is derived from an EMBL/GenBank/DDBJ whole genome shotgun (WGS) entry which is preliminary data.</text>
</comment>
<reference evidence="2" key="1">
    <citation type="submission" date="2023-07" db="EMBL/GenBank/DDBJ databases">
        <title>Sorghum-associated microbial communities from plants grown in Nebraska, USA.</title>
        <authorList>
            <person name="Schachtman D."/>
        </authorList>
    </citation>
    <scope>NUCLEOTIDE SEQUENCE</scope>
    <source>
        <strain evidence="2">BE330</strain>
    </source>
</reference>
<dbReference type="EMBL" id="JAVDQK010000005">
    <property type="protein sequence ID" value="MDR6218917.1"/>
    <property type="molecule type" value="Genomic_DNA"/>
</dbReference>
<name>A0AAE4BMX7_9DEIO</name>
<dbReference type="PROSITE" id="PS51257">
    <property type="entry name" value="PROKAR_LIPOPROTEIN"/>
    <property type="match status" value="1"/>
</dbReference>
<dbReference type="SUPFAM" id="SSF53474">
    <property type="entry name" value="alpha/beta-Hydrolases"/>
    <property type="match status" value="1"/>
</dbReference>
<dbReference type="Pfam" id="PF00756">
    <property type="entry name" value="Esterase"/>
    <property type="match status" value="1"/>
</dbReference>
<dbReference type="AlphaFoldDB" id="A0AAE4BMX7"/>
<evidence type="ECO:0000313" key="2">
    <source>
        <dbReference type="EMBL" id="MDR6218917.1"/>
    </source>
</evidence>
<evidence type="ECO:0000313" key="3">
    <source>
        <dbReference type="Proteomes" id="UP001185331"/>
    </source>
</evidence>
<evidence type="ECO:0000256" key="1">
    <source>
        <dbReference type="SAM" id="SignalP"/>
    </source>
</evidence>
<sequence length="229" mass="24278">MKRLLFYVPLVMSLVGSASAAACAATHVDLPVTYTQTGDRYPVLYVRGAGPMQEAALHSQEPVIVVTLAETVRAEQLKDTIKPCIDRIYRTLSDKDNTGLVGAGSLARDSIIAALNYPDTFGFTAAISPTLNLASTDPLVQRAWESAAHGQAFVLRASPADEPNVDDGVIRAVLTAGLGAALKQAGARVGYLEGLGGTMQAWADALPFMTRTFVVYSSSMRGLPVVLRP</sequence>
<protein>
    <recommendedName>
        <fullName evidence="4">Alpha/beta hydrolase</fullName>
    </recommendedName>
</protein>
<keyword evidence="1" id="KW-0732">Signal</keyword>
<dbReference type="RefSeq" id="WP_309853734.1">
    <property type="nucleotide sequence ID" value="NZ_JAVDQJ010000004.1"/>
</dbReference>
<feature type="chain" id="PRO_5042092986" description="Alpha/beta hydrolase" evidence="1">
    <location>
        <begin position="21"/>
        <end position="229"/>
    </location>
</feature>
<feature type="signal peptide" evidence="1">
    <location>
        <begin position="1"/>
        <end position="20"/>
    </location>
</feature>
<organism evidence="2 3">
    <name type="scientific">Deinococcus soli</name>
    <name type="common">ex Cha et al. 2016</name>
    <dbReference type="NCBI Taxonomy" id="1309411"/>
    <lineage>
        <taxon>Bacteria</taxon>
        <taxon>Thermotogati</taxon>
        <taxon>Deinococcota</taxon>
        <taxon>Deinococci</taxon>
        <taxon>Deinococcales</taxon>
        <taxon>Deinococcaceae</taxon>
        <taxon>Deinococcus</taxon>
    </lineage>
</organism>
<dbReference type="Proteomes" id="UP001185331">
    <property type="component" value="Unassembled WGS sequence"/>
</dbReference>
<evidence type="ECO:0008006" key="4">
    <source>
        <dbReference type="Google" id="ProtNLM"/>
    </source>
</evidence>
<proteinExistence type="predicted"/>
<gene>
    <name evidence="2" type="ORF">J2Y00_002514</name>
</gene>
<dbReference type="InterPro" id="IPR000801">
    <property type="entry name" value="Esterase-like"/>
</dbReference>
<accession>A0AAE4BMX7</accession>
<dbReference type="Gene3D" id="3.40.50.1820">
    <property type="entry name" value="alpha/beta hydrolase"/>
    <property type="match status" value="1"/>
</dbReference>
<dbReference type="InterPro" id="IPR029058">
    <property type="entry name" value="AB_hydrolase_fold"/>
</dbReference>